<reference evidence="1 2" key="1">
    <citation type="submission" date="2013-04" db="EMBL/GenBank/DDBJ databases">
        <title>The Genome Sequence of Treponema vincentii F0403.</title>
        <authorList>
            <consortium name="The Broad Institute Genomics Platform"/>
            <person name="Earl A."/>
            <person name="Ward D."/>
            <person name="Feldgarden M."/>
            <person name="Gevers D."/>
            <person name="Leonetti C."/>
            <person name="Izard J."/>
            <person name="Walker B."/>
            <person name="Young S."/>
            <person name="Zeng Q."/>
            <person name="Gargeya S."/>
            <person name="Fitzgerald M."/>
            <person name="Haas B."/>
            <person name="Abouelleil A."/>
            <person name="Allen A.W."/>
            <person name="Alvarado L."/>
            <person name="Arachchi H.M."/>
            <person name="Berlin A.M."/>
            <person name="Chapman S.B."/>
            <person name="Gainer-Dewar J."/>
            <person name="Goldberg J."/>
            <person name="Griggs A."/>
            <person name="Gujja S."/>
            <person name="Hansen M."/>
            <person name="Howarth C."/>
            <person name="Imamovic A."/>
            <person name="Ireland A."/>
            <person name="Larimer J."/>
            <person name="McCowan C."/>
            <person name="Murphy C."/>
            <person name="Pearson M."/>
            <person name="Poon T.W."/>
            <person name="Priest M."/>
            <person name="Roberts A."/>
            <person name="Saif S."/>
            <person name="Shea T."/>
            <person name="Sisk P."/>
            <person name="Sykes S."/>
            <person name="Wortman J."/>
            <person name="Nusbaum C."/>
            <person name="Birren B."/>
        </authorList>
    </citation>
    <scope>NUCLEOTIDE SEQUENCE [LARGE SCALE GENOMIC DNA]</scope>
    <source>
        <strain evidence="1 2">F0403</strain>
    </source>
</reference>
<dbReference type="RefSeq" id="WP_016518969.1">
    <property type="nucleotide sequence ID" value="NZ_KE332512.1"/>
</dbReference>
<sequence>MNNGANSFTTKRIEELRKNIDFTDIPELTEKDFSEGHLKNWKPLKKPVSFRIDLDNLAWLQSSGVKGYQKRMNEVIRWARQNGCPVNQL</sequence>
<dbReference type="HOGENOM" id="CLU_140900_2_1_12"/>
<dbReference type="InterPro" id="IPR025528">
    <property type="entry name" value="BrnA_antitoxin"/>
</dbReference>
<organism evidence="1 2">
    <name type="scientific">Treponema vincentii F0403</name>
    <dbReference type="NCBI Taxonomy" id="1125702"/>
    <lineage>
        <taxon>Bacteria</taxon>
        <taxon>Pseudomonadati</taxon>
        <taxon>Spirochaetota</taxon>
        <taxon>Spirochaetia</taxon>
        <taxon>Spirochaetales</taxon>
        <taxon>Treponemataceae</taxon>
        <taxon>Treponema</taxon>
    </lineage>
</organism>
<name>S3MD83_9SPIR</name>
<evidence type="ECO:0000313" key="1">
    <source>
        <dbReference type="EMBL" id="EPF47014.1"/>
    </source>
</evidence>
<dbReference type="AlphaFoldDB" id="S3MD83"/>
<evidence type="ECO:0008006" key="3">
    <source>
        <dbReference type="Google" id="ProtNLM"/>
    </source>
</evidence>
<keyword evidence="2" id="KW-1185">Reference proteome</keyword>
<evidence type="ECO:0000313" key="2">
    <source>
        <dbReference type="Proteomes" id="UP000014605"/>
    </source>
</evidence>
<dbReference type="Proteomes" id="UP000014605">
    <property type="component" value="Unassembled WGS sequence"/>
</dbReference>
<gene>
    <name evidence="1" type="ORF">HMPREF1222_01595</name>
</gene>
<dbReference type="GeneID" id="301461737"/>
<comment type="caution">
    <text evidence="1">The sequence shown here is derived from an EMBL/GenBank/DDBJ whole genome shotgun (WGS) entry which is preliminary data.</text>
</comment>
<dbReference type="EMBL" id="ATFC01000008">
    <property type="protein sequence ID" value="EPF47014.1"/>
    <property type="molecule type" value="Genomic_DNA"/>
</dbReference>
<accession>S3MD83</accession>
<proteinExistence type="predicted"/>
<dbReference type="PATRIC" id="fig|1125702.3.peg.1646"/>
<dbReference type="Pfam" id="PF14384">
    <property type="entry name" value="BrnA_antitoxin"/>
    <property type="match status" value="1"/>
</dbReference>
<protein>
    <recommendedName>
        <fullName evidence="3">Toxin-antitoxin system, antitoxin component, ribbon-helix-helix domain protein</fullName>
    </recommendedName>
</protein>